<dbReference type="InterPro" id="IPR050570">
    <property type="entry name" value="Cell_wall_metabolism_enzyme"/>
</dbReference>
<feature type="domain" description="M23ase beta-sheet core" evidence="2">
    <location>
        <begin position="142"/>
        <end position="236"/>
    </location>
</feature>
<protein>
    <submittedName>
        <fullName evidence="3">Peptidoglycan DD-metalloendopeptidase family protein</fullName>
    </submittedName>
</protein>
<dbReference type="Pfam" id="PF01551">
    <property type="entry name" value="Peptidase_M23"/>
    <property type="match status" value="1"/>
</dbReference>
<reference evidence="3" key="2">
    <citation type="journal article" date="2021" name="PeerJ">
        <title>Extensive microbial diversity within the chicken gut microbiome revealed by metagenomics and culture.</title>
        <authorList>
            <person name="Gilroy R."/>
            <person name="Ravi A."/>
            <person name="Getino M."/>
            <person name="Pursley I."/>
            <person name="Horton D.L."/>
            <person name="Alikhan N.F."/>
            <person name="Baker D."/>
            <person name="Gharbi K."/>
            <person name="Hall N."/>
            <person name="Watson M."/>
            <person name="Adriaenssens E.M."/>
            <person name="Foster-Nyarko E."/>
            <person name="Jarju S."/>
            <person name="Secka A."/>
            <person name="Antonio M."/>
            <person name="Oren A."/>
            <person name="Chaudhuri R.R."/>
            <person name="La Ragione R."/>
            <person name="Hildebrand F."/>
            <person name="Pallen M.J."/>
        </authorList>
    </citation>
    <scope>NUCLEOTIDE SEQUENCE</scope>
    <source>
        <strain evidence="3">ChiSjej3B21-11622</strain>
    </source>
</reference>
<name>A0A9D1D1K6_9FIRM</name>
<dbReference type="CDD" id="cd12797">
    <property type="entry name" value="M23_peptidase"/>
    <property type="match status" value="1"/>
</dbReference>
<dbReference type="SUPFAM" id="SSF51261">
    <property type="entry name" value="Duplicated hybrid motif"/>
    <property type="match status" value="1"/>
</dbReference>
<feature type="compositionally biased region" description="Basic and acidic residues" evidence="1">
    <location>
        <begin position="18"/>
        <end position="43"/>
    </location>
</feature>
<dbReference type="EMBL" id="DVFT01000171">
    <property type="protein sequence ID" value="HIQ97192.1"/>
    <property type="molecule type" value="Genomic_DNA"/>
</dbReference>
<organism evidence="3 4">
    <name type="scientific">Candidatus Limivivens merdigallinarum</name>
    <dbReference type="NCBI Taxonomy" id="2840859"/>
    <lineage>
        <taxon>Bacteria</taxon>
        <taxon>Bacillati</taxon>
        <taxon>Bacillota</taxon>
        <taxon>Clostridia</taxon>
        <taxon>Lachnospirales</taxon>
        <taxon>Lachnospiraceae</taxon>
        <taxon>Lachnospiraceae incertae sedis</taxon>
        <taxon>Candidatus Limivivens</taxon>
    </lineage>
</organism>
<proteinExistence type="predicted"/>
<evidence type="ECO:0000259" key="2">
    <source>
        <dbReference type="Pfam" id="PF01551"/>
    </source>
</evidence>
<feature type="compositionally biased region" description="Acidic residues" evidence="1">
    <location>
        <begin position="68"/>
        <end position="85"/>
    </location>
</feature>
<sequence length="241" mass="26551">MNTAEKNQEQTTEQSAEEQARIEEANAARKAVKDTEESEKSTEEAEVNGATLENEIEEDPASLVKESTEEETDKEDTLDEEEIEDAGSSNVEASLENTISPTVNFTDNDTLTWPVAGNVILDYSMDSSIYFPTLKQYKYNPALVIGAEVGSQVLSAAKGIVETVEIDDETGTTITMDIGNDYELIYGQLKEVAVSEGDVVETGSLIGYISEPTKYYCEEGSNLFFEMKKNGEPVDPFLYLE</sequence>
<comment type="caution">
    <text evidence="3">The sequence shown here is derived from an EMBL/GenBank/DDBJ whole genome shotgun (WGS) entry which is preliminary data.</text>
</comment>
<gene>
    <name evidence="3" type="ORF">IAB26_11595</name>
</gene>
<evidence type="ECO:0000313" key="3">
    <source>
        <dbReference type="EMBL" id="HIQ97192.1"/>
    </source>
</evidence>
<accession>A0A9D1D1K6</accession>
<evidence type="ECO:0000256" key="1">
    <source>
        <dbReference type="SAM" id="MobiDB-lite"/>
    </source>
</evidence>
<dbReference type="GO" id="GO:0004222">
    <property type="term" value="F:metalloendopeptidase activity"/>
    <property type="evidence" value="ECO:0007669"/>
    <property type="project" value="TreeGrafter"/>
</dbReference>
<dbReference type="Gene3D" id="2.70.70.10">
    <property type="entry name" value="Glucose Permease (Domain IIA)"/>
    <property type="match status" value="1"/>
</dbReference>
<feature type="region of interest" description="Disordered" evidence="1">
    <location>
        <begin position="1"/>
        <end position="93"/>
    </location>
</feature>
<reference evidence="3" key="1">
    <citation type="submission" date="2020-10" db="EMBL/GenBank/DDBJ databases">
        <authorList>
            <person name="Gilroy R."/>
        </authorList>
    </citation>
    <scope>NUCLEOTIDE SEQUENCE</scope>
    <source>
        <strain evidence="3">ChiSjej3B21-11622</strain>
    </source>
</reference>
<evidence type="ECO:0000313" key="4">
    <source>
        <dbReference type="Proteomes" id="UP000886886"/>
    </source>
</evidence>
<dbReference type="AlphaFoldDB" id="A0A9D1D1K6"/>
<dbReference type="PANTHER" id="PTHR21666:SF270">
    <property type="entry name" value="MUREIN HYDROLASE ACTIVATOR ENVC"/>
    <property type="match status" value="1"/>
</dbReference>
<dbReference type="InterPro" id="IPR011055">
    <property type="entry name" value="Dup_hybrid_motif"/>
</dbReference>
<dbReference type="InterPro" id="IPR016047">
    <property type="entry name" value="M23ase_b-sheet_dom"/>
</dbReference>
<dbReference type="PANTHER" id="PTHR21666">
    <property type="entry name" value="PEPTIDASE-RELATED"/>
    <property type="match status" value="1"/>
</dbReference>
<dbReference type="Proteomes" id="UP000886886">
    <property type="component" value="Unassembled WGS sequence"/>
</dbReference>